<dbReference type="InterPro" id="IPR032687">
    <property type="entry name" value="AraC-type_N"/>
</dbReference>
<sequence>MASARAAILRNYVSVALDVGLDPYRILADTGVSPSQLRNPEERLPRGAIASILERSAIEGNCPHFAMLLAERQDLSSFGPISLVLQQQETLEDAIRMLVRYQHLLGDLLTFNFELGGDSALVRTQIISNIDFVPRQAHEAVGSILSRAFTEIGGERWKPDCLHFMHAAPRSLEFHHRILGCPVVFGSDVNGIVYSREALRARNPSYRANLAAYANSYFEAQFPSAPPQSQTDRARQALYLLLASGNASIESVARHLSVSPRTLQRRLETEGTGFSAVLNAVRKELVVRHLLNNVHSLATVGEMLGYTSPAAFTRWFSSEFGMSPSAWRRSSNDDHKDADPPEEDESGRAGQQGLSAPHPL</sequence>
<gene>
    <name evidence="6" type="ORF">HNP52_002403</name>
</gene>
<feature type="compositionally biased region" description="Basic and acidic residues" evidence="4">
    <location>
        <begin position="330"/>
        <end position="339"/>
    </location>
</feature>
<name>A0A7W7K1N6_9SPHN</name>
<dbReference type="Gene3D" id="1.10.10.60">
    <property type="entry name" value="Homeodomain-like"/>
    <property type="match status" value="1"/>
</dbReference>
<keyword evidence="1" id="KW-0805">Transcription regulation</keyword>
<evidence type="ECO:0000256" key="4">
    <source>
        <dbReference type="SAM" id="MobiDB-lite"/>
    </source>
</evidence>
<feature type="domain" description="HTH araC/xylS-type" evidence="5">
    <location>
        <begin position="232"/>
        <end position="330"/>
    </location>
</feature>
<evidence type="ECO:0000313" key="7">
    <source>
        <dbReference type="Proteomes" id="UP000575241"/>
    </source>
</evidence>
<evidence type="ECO:0000256" key="3">
    <source>
        <dbReference type="ARBA" id="ARBA00023163"/>
    </source>
</evidence>
<organism evidence="6 7">
    <name type="scientific">Sphingomonas kyeonggiensis</name>
    <dbReference type="NCBI Taxonomy" id="1268553"/>
    <lineage>
        <taxon>Bacteria</taxon>
        <taxon>Pseudomonadati</taxon>
        <taxon>Pseudomonadota</taxon>
        <taxon>Alphaproteobacteria</taxon>
        <taxon>Sphingomonadales</taxon>
        <taxon>Sphingomonadaceae</taxon>
        <taxon>Sphingomonas</taxon>
    </lineage>
</organism>
<dbReference type="GO" id="GO:0003700">
    <property type="term" value="F:DNA-binding transcription factor activity"/>
    <property type="evidence" value="ECO:0007669"/>
    <property type="project" value="InterPro"/>
</dbReference>
<keyword evidence="3" id="KW-0804">Transcription</keyword>
<dbReference type="PROSITE" id="PS01124">
    <property type="entry name" value="HTH_ARAC_FAMILY_2"/>
    <property type="match status" value="1"/>
</dbReference>
<comment type="caution">
    <text evidence="6">The sequence shown here is derived from an EMBL/GenBank/DDBJ whole genome shotgun (WGS) entry which is preliminary data.</text>
</comment>
<dbReference type="EMBL" id="JACHLN010000002">
    <property type="protein sequence ID" value="MBB4839334.1"/>
    <property type="molecule type" value="Genomic_DNA"/>
</dbReference>
<dbReference type="GO" id="GO:0005829">
    <property type="term" value="C:cytosol"/>
    <property type="evidence" value="ECO:0007669"/>
    <property type="project" value="TreeGrafter"/>
</dbReference>
<dbReference type="GO" id="GO:0000976">
    <property type="term" value="F:transcription cis-regulatory region binding"/>
    <property type="evidence" value="ECO:0007669"/>
    <property type="project" value="TreeGrafter"/>
</dbReference>
<dbReference type="AlphaFoldDB" id="A0A7W7K1N6"/>
<feature type="region of interest" description="Disordered" evidence="4">
    <location>
        <begin position="325"/>
        <end position="360"/>
    </location>
</feature>
<evidence type="ECO:0000256" key="1">
    <source>
        <dbReference type="ARBA" id="ARBA00023015"/>
    </source>
</evidence>
<dbReference type="RefSeq" id="WP_184167227.1">
    <property type="nucleotide sequence ID" value="NZ_JACHLN010000002.1"/>
</dbReference>
<dbReference type="PANTHER" id="PTHR47894">
    <property type="entry name" value="HTH-TYPE TRANSCRIPTIONAL REGULATOR GADX"/>
    <property type="match status" value="1"/>
</dbReference>
<protein>
    <submittedName>
        <fullName evidence="6">AraC-like DNA-binding protein</fullName>
    </submittedName>
</protein>
<dbReference type="Pfam" id="PF12625">
    <property type="entry name" value="Arabinose_bd"/>
    <property type="match status" value="1"/>
</dbReference>
<dbReference type="InterPro" id="IPR018060">
    <property type="entry name" value="HTH_AraC"/>
</dbReference>
<accession>A0A7W7K1N6</accession>
<evidence type="ECO:0000256" key="2">
    <source>
        <dbReference type="ARBA" id="ARBA00023125"/>
    </source>
</evidence>
<keyword evidence="2 6" id="KW-0238">DNA-binding</keyword>
<dbReference type="SMART" id="SM00342">
    <property type="entry name" value="HTH_ARAC"/>
    <property type="match status" value="1"/>
</dbReference>
<reference evidence="6 7" key="1">
    <citation type="submission" date="2020-08" db="EMBL/GenBank/DDBJ databases">
        <title>Functional genomics of gut bacteria from endangered species of beetles.</title>
        <authorList>
            <person name="Carlos-Shanley C."/>
        </authorList>
    </citation>
    <scope>NUCLEOTIDE SEQUENCE [LARGE SCALE GENOMIC DNA]</scope>
    <source>
        <strain evidence="6 7">S00224</strain>
    </source>
</reference>
<dbReference type="PANTHER" id="PTHR47894:SF4">
    <property type="entry name" value="HTH-TYPE TRANSCRIPTIONAL REGULATOR GADX"/>
    <property type="match status" value="1"/>
</dbReference>
<dbReference type="Proteomes" id="UP000575241">
    <property type="component" value="Unassembled WGS sequence"/>
</dbReference>
<evidence type="ECO:0000259" key="5">
    <source>
        <dbReference type="PROSITE" id="PS01124"/>
    </source>
</evidence>
<dbReference type="InterPro" id="IPR009057">
    <property type="entry name" value="Homeodomain-like_sf"/>
</dbReference>
<dbReference type="Pfam" id="PF12833">
    <property type="entry name" value="HTH_18"/>
    <property type="match status" value="1"/>
</dbReference>
<keyword evidence="7" id="KW-1185">Reference proteome</keyword>
<proteinExistence type="predicted"/>
<dbReference type="SUPFAM" id="SSF46689">
    <property type="entry name" value="Homeodomain-like"/>
    <property type="match status" value="1"/>
</dbReference>
<evidence type="ECO:0000313" key="6">
    <source>
        <dbReference type="EMBL" id="MBB4839334.1"/>
    </source>
</evidence>